<sequence>MLLTTDAVSRARSAACAGLVSLALLAGCGGDPGDGYCDAVEGHQEQLSKTLDAGGPQALLKALPTFEDLHDRVPSDIADDWAVLTKALTGLEDALDAAGVDPAAYDPKKPPSGVTRAEQDRIGAAATEVGSARTRAALAAVDQQARDVCQVPLTV</sequence>
<organism evidence="1 2">
    <name type="scientific">Nocardioides terrae</name>
    <dbReference type="NCBI Taxonomy" id="574651"/>
    <lineage>
        <taxon>Bacteria</taxon>
        <taxon>Bacillati</taxon>
        <taxon>Actinomycetota</taxon>
        <taxon>Actinomycetes</taxon>
        <taxon>Propionibacteriales</taxon>
        <taxon>Nocardioidaceae</taxon>
        <taxon>Nocardioides</taxon>
    </lineage>
</organism>
<dbReference type="RefSeq" id="WP_091125225.1">
    <property type="nucleotide sequence ID" value="NZ_FOLB01000011.1"/>
</dbReference>
<evidence type="ECO:0000313" key="2">
    <source>
        <dbReference type="Proteomes" id="UP000198832"/>
    </source>
</evidence>
<reference evidence="1 2" key="1">
    <citation type="submission" date="2016-10" db="EMBL/GenBank/DDBJ databases">
        <authorList>
            <person name="de Groot N.N."/>
        </authorList>
    </citation>
    <scope>NUCLEOTIDE SEQUENCE [LARGE SCALE GENOMIC DNA]</scope>
    <source>
        <strain evidence="1 2">CGMCC 1.7056</strain>
    </source>
</reference>
<keyword evidence="2" id="KW-1185">Reference proteome</keyword>
<dbReference type="Proteomes" id="UP000198832">
    <property type="component" value="Unassembled WGS sequence"/>
</dbReference>
<name>A0A1I1LZN8_9ACTN</name>
<gene>
    <name evidence="1" type="ORF">SAMN04487968_11196</name>
</gene>
<dbReference type="EMBL" id="FOLB01000011">
    <property type="protein sequence ID" value="SFC78717.1"/>
    <property type="molecule type" value="Genomic_DNA"/>
</dbReference>
<accession>A0A1I1LZN8</accession>
<dbReference type="STRING" id="574651.SAMN04487968_11196"/>
<evidence type="ECO:0000313" key="1">
    <source>
        <dbReference type="EMBL" id="SFC78717.1"/>
    </source>
</evidence>
<dbReference type="OrthoDB" id="3790593at2"/>
<protein>
    <submittedName>
        <fullName evidence="1">Uncharacterized protein</fullName>
    </submittedName>
</protein>
<proteinExistence type="predicted"/>
<dbReference type="AlphaFoldDB" id="A0A1I1LZN8"/>